<gene>
    <name evidence="2" type="ORF">QLS71_003575</name>
</gene>
<name>A0AAU7EHI1_9FLAO</name>
<keyword evidence="3" id="KW-1185">Reference proteome</keyword>
<feature type="chain" id="PRO_5043324638" evidence="1">
    <location>
        <begin position="25"/>
        <end position="484"/>
    </location>
</feature>
<protein>
    <submittedName>
        <fullName evidence="2">Uncharacterized protein</fullName>
    </submittedName>
</protein>
<organism evidence="2 3">
    <name type="scientific">Mariniflexile litorale</name>
    <dbReference type="NCBI Taxonomy" id="3045158"/>
    <lineage>
        <taxon>Bacteria</taxon>
        <taxon>Pseudomonadati</taxon>
        <taxon>Bacteroidota</taxon>
        <taxon>Flavobacteriia</taxon>
        <taxon>Flavobacteriales</taxon>
        <taxon>Flavobacteriaceae</taxon>
        <taxon>Mariniflexile</taxon>
    </lineage>
</organism>
<sequence>MKIKMRTLLLIPFFALLLFTSCQEEVIEVTPPDESETLSANSQLTALISATSKKDGSKDNIIDNASCLTVELPVTVIVNNLEIIVDSEEDYKTIETIFKEFDNDDDKLEIIFPAKIILSDYTEIVINNKEEFIEFAIDCKEENALDDDIECIDFAFPISFSVYNTEFQIIDVVTIENDKQLYLFINRVKQGEVFASLNFPLTMKLADGSEIVVNNNIELEQTINEAKDACDEDDDNNYGDDDFTKEKIEDYLQQCYWRISRLSVDNLDNEKDYIGRPLKFYANNIVKLRVNGELVEGTYQISEKNIGFLLEISLDNRPNLKLEWIITFLEPNLIKLKNANNQMILKSHCPDGDEDINEINDYLTSAWGGVWDGGWKVTSYIYEDDDQTVHFEEYPIKFIENGYMDAISPEAGPDYFVPGSWLAYRSEEKLFLDIQFIVSDLFSPFFLLNGRWEIKEATATRIELKDYSTTGAIKRILILEFNND</sequence>
<keyword evidence="1" id="KW-0732">Signal</keyword>
<proteinExistence type="predicted"/>
<dbReference type="KEGG" id="mlil:QLS71_003575"/>
<dbReference type="PROSITE" id="PS51257">
    <property type="entry name" value="PROKAR_LIPOPROTEIN"/>
    <property type="match status" value="1"/>
</dbReference>
<dbReference type="Proteomes" id="UP001224325">
    <property type="component" value="Chromosome"/>
</dbReference>
<evidence type="ECO:0000313" key="3">
    <source>
        <dbReference type="Proteomes" id="UP001224325"/>
    </source>
</evidence>
<evidence type="ECO:0000313" key="2">
    <source>
        <dbReference type="EMBL" id="XBL15103.1"/>
    </source>
</evidence>
<feature type="signal peptide" evidence="1">
    <location>
        <begin position="1"/>
        <end position="24"/>
    </location>
</feature>
<dbReference type="EMBL" id="CP155618">
    <property type="protein sequence ID" value="XBL15103.1"/>
    <property type="molecule type" value="Genomic_DNA"/>
</dbReference>
<reference evidence="2" key="1">
    <citation type="submission" date="2024-04" db="EMBL/GenBank/DDBJ databases">
        <title>Mariniflexile litorale, isolated from the shallow sediments of the Sea of Japan.</title>
        <authorList>
            <person name="Romanenko L."/>
            <person name="Isaeva M."/>
        </authorList>
    </citation>
    <scope>NUCLEOTIDE SEQUENCE [LARGE SCALE GENOMIC DNA]</scope>
    <source>
        <strain evidence="2">KMM 9835</strain>
    </source>
</reference>
<dbReference type="RefSeq" id="WP_308990544.1">
    <property type="nucleotide sequence ID" value="NZ_CP155618.1"/>
</dbReference>
<evidence type="ECO:0000256" key="1">
    <source>
        <dbReference type="SAM" id="SignalP"/>
    </source>
</evidence>
<dbReference type="AlphaFoldDB" id="A0AAU7EHI1"/>
<accession>A0AAU7EHI1</accession>